<dbReference type="InterPro" id="IPR036388">
    <property type="entry name" value="WH-like_DNA-bd_sf"/>
</dbReference>
<keyword evidence="2" id="KW-0238">DNA-binding</keyword>
<dbReference type="CDD" id="cd00090">
    <property type="entry name" value="HTH_ARSR"/>
    <property type="match status" value="1"/>
</dbReference>
<sequence length="357" mass="41857">MITYHPVPGRVYDLIFIGAIHYDYKSFIIRNQDISFEATPKITSEIHQFIRRSAEIDEKFISILFSFQHDFRLFWIRFIMSARSFFSFQSMEEFFEWIELLDPAILLTHFLSFLDNQTKSRQEYEALLTDYEKLNDFVSKLDLDDSAKYQVVSLCLSPKGCIKKICQAFRKMNEIMDQIEIRFSDYIDHLKAHLLSEEEITEVTKYTSFNWNVKKYDSLIYTLSFVDDSAVHCQSAGSQAHFILGSNAGYYSCCFHERIDLVSLGSTLSDQRRIDILNLLENGERYATEIAQILKIPNNTLFYHLNQLLAANLIATRISGRKTFYSLKSKTFKAISDYFENYYKIIAEKEKENGMLN</sequence>
<evidence type="ECO:0000313" key="6">
    <source>
        <dbReference type="Proteomes" id="UP000610760"/>
    </source>
</evidence>
<keyword evidence="6" id="KW-1185">Reference proteome</keyword>
<feature type="domain" description="HTH arsR-type" evidence="4">
    <location>
        <begin position="253"/>
        <end position="350"/>
    </location>
</feature>
<dbReference type="GO" id="GO:0003677">
    <property type="term" value="F:DNA binding"/>
    <property type="evidence" value="ECO:0007669"/>
    <property type="project" value="UniProtKB-KW"/>
</dbReference>
<organism evidence="5 6">
    <name type="scientific">Fumia xinanensis</name>
    <dbReference type="NCBI Taxonomy" id="2763659"/>
    <lineage>
        <taxon>Bacteria</taxon>
        <taxon>Bacillati</taxon>
        <taxon>Bacillota</taxon>
        <taxon>Clostridia</taxon>
        <taxon>Eubacteriales</taxon>
        <taxon>Oscillospiraceae</taxon>
        <taxon>Fumia</taxon>
    </lineage>
</organism>
<dbReference type="GO" id="GO:0003700">
    <property type="term" value="F:DNA-binding transcription factor activity"/>
    <property type="evidence" value="ECO:0007669"/>
    <property type="project" value="InterPro"/>
</dbReference>
<dbReference type="InterPro" id="IPR036390">
    <property type="entry name" value="WH_DNA-bd_sf"/>
</dbReference>
<dbReference type="PANTHER" id="PTHR33154">
    <property type="entry name" value="TRANSCRIPTIONAL REGULATOR, ARSR FAMILY"/>
    <property type="match status" value="1"/>
</dbReference>
<protein>
    <submittedName>
        <fullName evidence="5">Winged helix-turn-helix transcriptional regulator</fullName>
    </submittedName>
</protein>
<dbReference type="EMBL" id="JACRSV010000006">
    <property type="protein sequence ID" value="MBC8560933.1"/>
    <property type="molecule type" value="Genomic_DNA"/>
</dbReference>
<evidence type="ECO:0000256" key="2">
    <source>
        <dbReference type="ARBA" id="ARBA00023125"/>
    </source>
</evidence>
<dbReference type="SUPFAM" id="SSF46785">
    <property type="entry name" value="Winged helix' DNA-binding domain"/>
    <property type="match status" value="1"/>
</dbReference>
<dbReference type="Pfam" id="PF01022">
    <property type="entry name" value="HTH_5"/>
    <property type="match status" value="1"/>
</dbReference>
<dbReference type="AlphaFoldDB" id="A0A926E765"/>
<keyword evidence="3" id="KW-0804">Transcription</keyword>
<dbReference type="InterPro" id="IPR051081">
    <property type="entry name" value="HTH_MetalResp_TranReg"/>
</dbReference>
<dbReference type="InterPro" id="IPR011991">
    <property type="entry name" value="ArsR-like_HTH"/>
</dbReference>
<keyword evidence="1" id="KW-0805">Transcription regulation</keyword>
<dbReference type="InterPro" id="IPR001845">
    <property type="entry name" value="HTH_ArsR_DNA-bd_dom"/>
</dbReference>
<dbReference type="PROSITE" id="PS50987">
    <property type="entry name" value="HTH_ARSR_2"/>
    <property type="match status" value="1"/>
</dbReference>
<dbReference type="SMART" id="SM00418">
    <property type="entry name" value="HTH_ARSR"/>
    <property type="match status" value="1"/>
</dbReference>
<evidence type="ECO:0000256" key="1">
    <source>
        <dbReference type="ARBA" id="ARBA00023015"/>
    </source>
</evidence>
<evidence type="ECO:0000256" key="3">
    <source>
        <dbReference type="ARBA" id="ARBA00023163"/>
    </source>
</evidence>
<dbReference type="Gene3D" id="1.10.10.10">
    <property type="entry name" value="Winged helix-like DNA-binding domain superfamily/Winged helix DNA-binding domain"/>
    <property type="match status" value="1"/>
</dbReference>
<evidence type="ECO:0000313" key="5">
    <source>
        <dbReference type="EMBL" id="MBC8560933.1"/>
    </source>
</evidence>
<accession>A0A926E765</accession>
<reference evidence="5" key="1">
    <citation type="submission" date="2020-08" db="EMBL/GenBank/DDBJ databases">
        <title>Genome public.</title>
        <authorList>
            <person name="Liu C."/>
            <person name="Sun Q."/>
        </authorList>
    </citation>
    <scope>NUCLEOTIDE SEQUENCE</scope>
    <source>
        <strain evidence="5">NSJ-33</strain>
    </source>
</reference>
<dbReference type="RefSeq" id="WP_249296231.1">
    <property type="nucleotide sequence ID" value="NZ_JACRSV010000006.1"/>
</dbReference>
<dbReference type="Proteomes" id="UP000610760">
    <property type="component" value="Unassembled WGS sequence"/>
</dbReference>
<proteinExistence type="predicted"/>
<name>A0A926E765_9FIRM</name>
<comment type="caution">
    <text evidence="5">The sequence shown here is derived from an EMBL/GenBank/DDBJ whole genome shotgun (WGS) entry which is preliminary data.</text>
</comment>
<dbReference type="PANTHER" id="PTHR33154:SF18">
    <property type="entry name" value="ARSENICAL RESISTANCE OPERON REPRESSOR"/>
    <property type="match status" value="1"/>
</dbReference>
<gene>
    <name evidence="5" type="ORF">H8710_12765</name>
</gene>
<evidence type="ECO:0000259" key="4">
    <source>
        <dbReference type="PROSITE" id="PS50987"/>
    </source>
</evidence>